<organism evidence="2 3">
    <name type="scientific">Burkholderia cenocepacia</name>
    <dbReference type="NCBI Taxonomy" id="95486"/>
    <lineage>
        <taxon>Bacteria</taxon>
        <taxon>Pseudomonadati</taxon>
        <taxon>Pseudomonadota</taxon>
        <taxon>Betaproteobacteria</taxon>
        <taxon>Burkholderiales</taxon>
        <taxon>Burkholderiaceae</taxon>
        <taxon>Burkholderia</taxon>
        <taxon>Burkholderia cepacia complex</taxon>
    </lineage>
</organism>
<reference evidence="2 3" key="1">
    <citation type="journal article" date="2017" name="Front. Microbiol.">
        <title>Genomics reveals a unique clone of Burkholderia cenocepacia harbouring an actively excising novel genomic island.</title>
        <authorList>
            <person name="Patil P."/>
            <person name="Mali S."/>
            <person name="Midha S."/>
            <person name="Gautam V."/>
            <person name="Dash L."/>
            <person name="Kumar S."/>
            <person name="Shastri J."/>
            <person name="Singhal L."/>
            <person name="Patil P.B."/>
        </authorList>
    </citation>
    <scope>NUCLEOTIDE SEQUENCE [LARGE SCALE GENOMIC DNA]</scope>
    <source>
        <strain evidence="2 3">BC-19</strain>
    </source>
</reference>
<dbReference type="EMBL" id="JYMX02000080">
    <property type="protein sequence ID" value="MCW3717501.1"/>
    <property type="molecule type" value="Genomic_DNA"/>
</dbReference>
<evidence type="ECO:0000256" key="1">
    <source>
        <dbReference type="SAM" id="MobiDB-lite"/>
    </source>
</evidence>
<accession>A0ABD4UT52</accession>
<name>A0ABD4UT52_9BURK</name>
<feature type="non-terminal residue" evidence="2">
    <location>
        <position position="206"/>
    </location>
</feature>
<dbReference type="Proteomes" id="UP000191686">
    <property type="component" value="Unassembled WGS sequence"/>
</dbReference>
<dbReference type="AlphaFoldDB" id="A0ABD4UT52"/>
<proteinExistence type="predicted"/>
<reference evidence="2 3" key="2">
    <citation type="journal article" date="2017" name="Front. Microbiol.">
        <title>Genomics Reveals a Unique Clone of Burkholderia cenocepacia Harboring an Actively Excising Novel Genomic Island.</title>
        <authorList>
            <person name="Patil P.P."/>
            <person name="Mali S."/>
            <person name="Midha S."/>
            <person name="Gautam V."/>
            <person name="Dash L."/>
            <person name="Kumar S."/>
            <person name="Shastri J."/>
            <person name="Singhal L."/>
            <person name="Patil P.B."/>
        </authorList>
    </citation>
    <scope>NUCLEOTIDE SEQUENCE [LARGE SCALE GENOMIC DNA]</scope>
    <source>
        <strain evidence="2 3">BC-19</strain>
    </source>
</reference>
<comment type="caution">
    <text evidence="2">The sequence shown here is derived from an EMBL/GenBank/DDBJ whole genome shotgun (WGS) entry which is preliminary data.</text>
</comment>
<evidence type="ECO:0000313" key="2">
    <source>
        <dbReference type="EMBL" id="MCW3717501.1"/>
    </source>
</evidence>
<evidence type="ECO:0000313" key="3">
    <source>
        <dbReference type="Proteomes" id="UP000191686"/>
    </source>
</evidence>
<sequence length="206" mass="22775">MSIPDGVPRTIPPISAMHYHPDDISRLFLGVPMLQLSRPAPAERFLAAAVATGAELRHVLRDYPQVRYQPLDFHYLCQQSLSALDDALLADLTRDMRHGWRGAHWAALLIALSGDARYLPHLDAARRHRGVEWTAGLLGRRCAIVGLPLLPVDRAVACATGRVAAGRRPVATVALAGSARSEDQRRARRLSKRRRRRGAADRPPLD</sequence>
<feature type="compositionally biased region" description="Basic residues" evidence="1">
    <location>
        <begin position="186"/>
        <end position="197"/>
    </location>
</feature>
<feature type="region of interest" description="Disordered" evidence="1">
    <location>
        <begin position="176"/>
        <end position="206"/>
    </location>
</feature>
<gene>
    <name evidence="2" type="ORF">UE95_040195</name>
</gene>
<protein>
    <submittedName>
        <fullName evidence="2">Uncharacterized protein</fullName>
    </submittedName>
</protein>